<dbReference type="InterPro" id="IPR036852">
    <property type="entry name" value="Peptidase_S8/S53_dom_sf"/>
</dbReference>
<dbReference type="InterPro" id="IPR017310">
    <property type="entry name" value="Pept_S8A_subtilisin_clostridia"/>
</dbReference>
<evidence type="ECO:0000256" key="1">
    <source>
        <dbReference type="ARBA" id="ARBA00011073"/>
    </source>
</evidence>
<evidence type="ECO:0000256" key="3">
    <source>
        <dbReference type="ARBA" id="ARBA00022801"/>
    </source>
</evidence>
<organism evidence="7 8">
    <name type="scientific">Clostridium boliviensis</name>
    <dbReference type="NCBI Taxonomy" id="318465"/>
    <lineage>
        <taxon>Bacteria</taxon>
        <taxon>Bacillati</taxon>
        <taxon>Bacillota</taxon>
        <taxon>Clostridia</taxon>
        <taxon>Eubacteriales</taxon>
        <taxon>Clostridiaceae</taxon>
        <taxon>Clostridium</taxon>
    </lineage>
</organism>
<sequence>MKKILDNDYYDFIISNSLIPPCNILENITKLNGEYSLIHLGKQNKQACDLGLHPYEDFPAVFTLTSTICTDNPGHLSPDELPVFNYMGLGVVIGLIDTGIDYSHPVFQNHDRSTRILSIWDQTDQTGKPPEGFEFGSEYTKNHINTALQSPLPMNIVPESDTNGHGTAIASIIAGGRDEKHSFTGIVPQSKLAVVKLKEAKNNLKQIYFIPEHALCYQESDIMLGIRYLLGVAEQLNRPLIICICLGSSQGGHDGCGPLNSYLDQIVRRPRVGVVTAAGNEAEKKRHYYAYSYTPPFGNEFDLRIGNDDRMFSMEIWPFPAGRITIELYSPDCEIVSSPFTSINTCQKFSLACGQSTIWINNIFLEGSTGDQVILVRFDNPCPGIWHCQVKSEGNEPFSYHCWLPSGNLISPNTYFYQSDPNTTIASPGDARVPLTIAAYNQLNNQILGESGRGFTRFGEIIPDVAAPGYKIPCALPDNRFGTFTGTGAAAAHAAGVAAMIMEWGFIRGNHTSITGVKANRMIIRWANRDNAYFYPNNIWGYGSIDMYHLFKQIEAFT</sequence>
<keyword evidence="4" id="KW-0720">Serine protease</keyword>
<dbReference type="Proteomes" id="UP001276854">
    <property type="component" value="Unassembled WGS sequence"/>
</dbReference>
<dbReference type="RefSeq" id="WP_318066718.1">
    <property type="nucleotide sequence ID" value="NZ_JAWONS010000326.1"/>
</dbReference>
<dbReference type="PROSITE" id="PS00136">
    <property type="entry name" value="SUBTILASE_ASP"/>
    <property type="match status" value="1"/>
</dbReference>
<dbReference type="PIRSF" id="PIRSF037894">
    <property type="entry name" value="Subtilisin_rel_CspABC"/>
    <property type="match status" value="1"/>
</dbReference>
<dbReference type="InterPro" id="IPR015500">
    <property type="entry name" value="Peptidase_S8_subtilisin-rel"/>
</dbReference>
<dbReference type="InterPro" id="IPR050131">
    <property type="entry name" value="Peptidase_S8_subtilisin-like"/>
</dbReference>
<evidence type="ECO:0000259" key="6">
    <source>
        <dbReference type="Pfam" id="PF00082"/>
    </source>
</evidence>
<dbReference type="PROSITE" id="PS00137">
    <property type="entry name" value="SUBTILASE_HIS"/>
    <property type="match status" value="1"/>
</dbReference>
<dbReference type="GO" id="GO:0016787">
    <property type="term" value="F:hydrolase activity"/>
    <property type="evidence" value="ECO:0007669"/>
    <property type="project" value="UniProtKB-KW"/>
</dbReference>
<dbReference type="SUPFAM" id="SSF52743">
    <property type="entry name" value="Subtilisin-like"/>
    <property type="match status" value="1"/>
</dbReference>
<dbReference type="PANTHER" id="PTHR43806">
    <property type="entry name" value="PEPTIDASE S8"/>
    <property type="match status" value="1"/>
</dbReference>
<keyword evidence="3 7" id="KW-0378">Hydrolase</keyword>
<comment type="similarity">
    <text evidence="1 5">Belongs to the peptidase S8 family.</text>
</comment>
<dbReference type="Pfam" id="PF00082">
    <property type="entry name" value="Peptidase_S8"/>
    <property type="match status" value="2"/>
</dbReference>
<dbReference type="Gene3D" id="2.60.120.1290">
    <property type="match status" value="1"/>
</dbReference>
<keyword evidence="2" id="KW-0645">Protease</keyword>
<evidence type="ECO:0000313" key="8">
    <source>
        <dbReference type="Proteomes" id="UP001276854"/>
    </source>
</evidence>
<dbReference type="InterPro" id="IPR023827">
    <property type="entry name" value="Peptidase_S8_Asp-AS"/>
</dbReference>
<evidence type="ECO:0000256" key="5">
    <source>
        <dbReference type="PROSITE-ProRule" id="PRU01240"/>
    </source>
</evidence>
<accession>A0ABU4GSG8</accession>
<gene>
    <name evidence="7" type="ORF">RZO55_23575</name>
</gene>
<feature type="domain" description="Peptidase S8/S53" evidence="6">
    <location>
        <begin position="410"/>
        <end position="543"/>
    </location>
</feature>
<evidence type="ECO:0000313" key="7">
    <source>
        <dbReference type="EMBL" id="MDW2800551.1"/>
    </source>
</evidence>
<dbReference type="PANTHER" id="PTHR43806:SF11">
    <property type="entry name" value="CEREVISIN-RELATED"/>
    <property type="match status" value="1"/>
</dbReference>
<dbReference type="EMBL" id="JAWONS010000326">
    <property type="protein sequence ID" value="MDW2800551.1"/>
    <property type="molecule type" value="Genomic_DNA"/>
</dbReference>
<dbReference type="PRINTS" id="PR00723">
    <property type="entry name" value="SUBTILISIN"/>
</dbReference>
<proteinExistence type="inferred from homology"/>
<dbReference type="PROSITE" id="PS51892">
    <property type="entry name" value="SUBTILASE"/>
    <property type="match status" value="1"/>
</dbReference>
<dbReference type="CDD" id="cd07478">
    <property type="entry name" value="Peptidases_S8_CspA-like"/>
    <property type="match status" value="1"/>
</dbReference>
<comment type="caution">
    <text evidence="7">The sequence shown here is derived from an EMBL/GenBank/DDBJ whole genome shotgun (WGS) entry which is preliminary data.</text>
</comment>
<dbReference type="EC" id="3.4.-.-" evidence="7"/>
<dbReference type="InterPro" id="IPR034045">
    <property type="entry name" value="Pep_S8_CspA-like"/>
</dbReference>
<reference evidence="7 8" key="1">
    <citation type="submission" date="2023-10" db="EMBL/GenBank/DDBJ databases">
        <title>A novel Glycoside Hydrolase 43-Like Enzyme from Clostrdium boliviensis is an Endo-xylanase, and a Candidate for Xylooligosaccharides Production from Different Xylan Substrates.</title>
        <authorList>
            <person name="Alvarez M.T."/>
            <person name="Rocabado-Villegas L.R."/>
            <person name="Salas-Veizaga D.M."/>
            <person name="Linares-Pasten J.A."/>
            <person name="Gudmundsdottir E.E."/>
            <person name="Hreggvidsson G.O."/>
            <person name="Adlercreutz P."/>
            <person name="Nordberg Karlsson E."/>
        </authorList>
    </citation>
    <scope>NUCLEOTIDE SEQUENCE [LARGE SCALE GENOMIC DNA]</scope>
    <source>
        <strain evidence="7 8">E-1</strain>
    </source>
</reference>
<protein>
    <submittedName>
        <fullName evidence="7">S8 family peptidase</fullName>
        <ecNumber evidence="7">3.4.-.-</ecNumber>
    </submittedName>
</protein>
<name>A0ABU4GSG8_9CLOT</name>
<comment type="caution">
    <text evidence="5">Lacks conserved residue(s) required for the propagation of feature annotation.</text>
</comment>
<evidence type="ECO:0000256" key="4">
    <source>
        <dbReference type="ARBA" id="ARBA00022825"/>
    </source>
</evidence>
<keyword evidence="8" id="KW-1185">Reference proteome</keyword>
<dbReference type="InterPro" id="IPR022398">
    <property type="entry name" value="Peptidase_S8_His-AS"/>
</dbReference>
<evidence type="ECO:0000256" key="2">
    <source>
        <dbReference type="ARBA" id="ARBA00022670"/>
    </source>
</evidence>
<feature type="domain" description="Peptidase S8/S53" evidence="6">
    <location>
        <begin position="90"/>
        <end position="284"/>
    </location>
</feature>
<dbReference type="Gene3D" id="3.40.50.200">
    <property type="entry name" value="Peptidase S8/S53 domain"/>
    <property type="match status" value="1"/>
</dbReference>
<dbReference type="InterPro" id="IPR000209">
    <property type="entry name" value="Peptidase_S8/S53_dom"/>
</dbReference>